<dbReference type="InterPro" id="IPR008964">
    <property type="entry name" value="Invasin/intimin_cell_adhesion"/>
</dbReference>
<dbReference type="Pfam" id="PF19078">
    <property type="entry name" value="Big_12"/>
    <property type="match status" value="3"/>
</dbReference>
<dbReference type="InterPro" id="IPR013783">
    <property type="entry name" value="Ig-like_fold"/>
</dbReference>
<keyword evidence="1" id="KW-0732">Signal</keyword>
<protein>
    <recommendedName>
        <fullName evidence="2">Cadherin domain-containing protein</fullName>
    </recommendedName>
</protein>
<reference evidence="4" key="1">
    <citation type="journal article" date="2019" name="Int. J. Syst. Evol. Microbiol.">
        <title>The Global Catalogue of Microorganisms (GCM) 10K type strain sequencing project: providing services to taxonomists for standard genome sequencing and annotation.</title>
        <authorList>
            <consortium name="The Broad Institute Genomics Platform"/>
            <consortium name="The Broad Institute Genome Sequencing Center for Infectious Disease"/>
            <person name="Wu L."/>
            <person name="Ma J."/>
        </authorList>
    </citation>
    <scope>NUCLEOTIDE SEQUENCE [LARGE SCALE GENOMIC DNA]</scope>
    <source>
        <strain evidence="4">CGMCC 1.15342</strain>
    </source>
</reference>
<dbReference type="NCBIfam" id="NF012211">
    <property type="entry name" value="tand_rpt_95"/>
    <property type="match status" value="1"/>
</dbReference>
<feature type="domain" description="Cadherin" evidence="2">
    <location>
        <begin position="1116"/>
        <end position="1257"/>
    </location>
</feature>
<dbReference type="InterPro" id="IPR044048">
    <property type="entry name" value="Big_12"/>
</dbReference>
<evidence type="ECO:0000313" key="3">
    <source>
        <dbReference type="EMBL" id="GGC39368.1"/>
    </source>
</evidence>
<dbReference type="InterPro" id="IPR002126">
    <property type="entry name" value="Cadherin-like_dom"/>
</dbReference>
<evidence type="ECO:0000256" key="1">
    <source>
        <dbReference type="SAM" id="SignalP"/>
    </source>
</evidence>
<dbReference type="PANTHER" id="PTHR34677">
    <property type="match status" value="1"/>
</dbReference>
<feature type="domain" description="Cadherin" evidence="2">
    <location>
        <begin position="281"/>
        <end position="379"/>
    </location>
</feature>
<dbReference type="RefSeq" id="WP_188752693.1">
    <property type="nucleotide sequence ID" value="NZ_BMIK01000014.1"/>
</dbReference>
<evidence type="ECO:0000259" key="2">
    <source>
        <dbReference type="PROSITE" id="PS50268"/>
    </source>
</evidence>
<dbReference type="EMBL" id="BMIK01000014">
    <property type="protein sequence ID" value="GGC39368.1"/>
    <property type="molecule type" value="Genomic_DNA"/>
</dbReference>
<feature type="chain" id="PRO_5046179866" description="Cadherin domain-containing protein" evidence="1">
    <location>
        <begin position="29"/>
        <end position="2412"/>
    </location>
</feature>
<dbReference type="Gene3D" id="2.60.40.1080">
    <property type="match status" value="1"/>
</dbReference>
<comment type="caution">
    <text evidence="3">The sequence shown here is derived from an EMBL/GenBank/DDBJ whole genome shotgun (WGS) entry which is preliminary data.</text>
</comment>
<sequence length="2412" mass="248269">MNRQLQFLKKLTVLFSVSLLLCFTSIKAQTLNPGDLAVIGWNALANEVTITTLVDIPAGTEIKITDRGWNRDNDNSVNEFTTAVTGDGTIIWTLSSPISAGTVLSIHFASPNTSITLTNLSASPTDLSDDIDVSGFTNTGIDYINNAGDQIFIYQGADTNPFFIFGLNNSAGPLDATNWNNNYEVPVTFVALRDSYLPNGVGSQNALTNGVNAIGLRTATNQEDNVQYTGPTTTADRDTWLARITDIANWDGSDAEDITNPITSAPEPIVDIAPPNNPPTDIALSNASVNQSAGINAEVGTLTTTDPDAGNTFTYTLMSGVGGEDNTSFNISGNALRANNAAALVAGTYNVRIHTTDNAGGTYDKPFTIIVVDDLGPMVTISSDKASLKAGETATLTFTLNEASDDFEEEDITVTGGTLSDFLGSGTSYSATFTPWTNATVTATIDVNAGMFADAAGNSNFAATQLTIAIDTEMPSGYAVSIDQTTITVFNQTAMSFTFSGAEVGATFDYTITSSGGGTAVTGSGGPLTAATQTVSNINVSGLANGTLTLSVTLTDASGNEGAPVTDHVTKAANYPPVIMTSSGPADFVESVDGPPVPVTLDAALTVTDPDNTTLAWATVTITGQLQSGEDILAFENSSEMDIAGSYDAGAGVLTLTSPGGTATLPEWQAVLRTVTYSNTSTTPSTATRTTTFRVNDGTNNSAGATKIVTITAVNNAPIITNLHGDAVTFTENGPAVLLDVGGNATVSDHDSPDFNGGNLTVSIITNGVAGEDALAIRNEGMAAGQIGVAGGDVYYGGIPIGLLSGGAGGADLIVTFLPPATAVAAQDLIRNLTYSNSNTTDPSPDPRTIRITLNDGDGATSSPNDLTVNLTTVNDPPVVTTSGGAVTFTEPEDGDPVPVTVDPGLTVVDPDNTTLVSATISITGNFQAGEDGLAFVNDGSTMDNIMDSYDAGTGILTLTSAGSTATLAEWQAALRAVTYSNSSQNPNMALRTVSFVVNDGTDDSNPATKNINVVAVNTAPIAVDDEVTVTEDTPATGNVLTNDSDPEGNALTASLTVAPVNGTIVLNADGSFTYSPNTNYNGPDSFEYQVCDNGMPSRCDTAWVYLTIEAVNDAPTITAPATIAANEDIQTPLTGISFADVDTGSADVTATFSVASGTLSATSGGGVTASGSETGMLTLVGAIADLNAFVAAGNISFTAALDETDDVMLTVHIDDGGNTGIDPGNSGTDDSEAATTTATITVTALNDAPVNAVPVSQTIDQNETLVFSTGNGNAISVSDVDAGGGVIRVSLTATNGLLTLSGTAGLNFLAGSGTGDGTLTFDGTLADVNQALNGLAFVPISGYNGPASLQITTDDLGLTGSDGPKTDTDLIGITVNPVNPVVIAVGSTSSDGTYKINEVIHVTVTFDQMVTVDETGGSPSLLLETGDADREAIYASGSGNNVLTFSYTVQAGDVSTDLDYVSTAALLLNGATIQNASSNDAVLELPTVGSTHSIAGQHDIVIDGIAPAVTSVTVPANGYHVENDPLDFTVHFNESVTVDETGGTPHLEVIIGATTVQAAYVGGSGSNALAFRYVVQAGDADLDGIEVSGSLVRDGGTIRDAAGNDASSGLNNIGLTDDIQVYAVHPSVALSTEATSPVNAPFTLVVTFNEPVTGFTVGDITASNAAASNLQTADHITYTALVTPTADGALSIHVPADVAQNVGNNGNTASNTLSLTYDGTAPVVTAVDVPTNGYYREGDVLTFTVYMDDDVVVNTDDGVPYLAVTIGTATKQAAYMSNAGTDALAFSYSVQADDQDLDGIAVGGDLVLNGGTIRDAAGNDVSLTLNGIAPTDDIFVYSVRPTVTLSMEAVTPVNAPFTVTVTFSEVVTGFTLNDIDATNAGVSELQTTDNMSYTALVTPSIGGVVQLSVPANAGVNVANNGNLASNTLSVTYNERITGITFEDDSFVYDGTARSLAVTGTLPDGVVVEYANNSRTDVGTQEVTATLRGDNYETLVLTADLTITQATITGITLEDGSFVYDGTAKSLAIKGTLLDGLVVEYANNSRTDAGTQEVTATLSGDKYETLVLTADLTITQATITGITLEDGSFVYDGTAKSLAIKGTLPDGLVVEYANNSRTDAGTQEVMATLRWDNYETLVLTADLTVTPAEQTLVFPPLPGKSYGDPDFDAGATTSSGEAVSYTSSNPSVAEITSGGLVRITGAGETILTATVPENANYSNRPEAARVLTVRKATQAITFNAPSEVNRDAGSISLDLSASSGLPVTLTLDDPEVAVLNGTVLNVLRLGTVRITAAQEGDANYEAADPITVTVRVIDPKLELPIRIHKAVSPNGDGINEYLIIEAIKDYPENRVRIFNRNGTVVYEASGYNNGTVAFRGIGTGQQRLPAGTYFYTAEIRVNGEWRYEKGWFVLRY</sequence>
<accession>A0ABQ1MEW4</accession>
<gene>
    <name evidence="3" type="ORF">GCM10011386_34310</name>
</gene>
<proteinExistence type="predicted"/>
<dbReference type="PANTHER" id="PTHR34677:SF3">
    <property type="entry name" value="BACTERIAL IG-LIKE DOMAIN-CONTAINING PROTEIN"/>
    <property type="match status" value="1"/>
</dbReference>
<dbReference type="Pfam" id="PF13585">
    <property type="entry name" value="CHU_C"/>
    <property type="match status" value="1"/>
</dbReference>
<dbReference type="InterPro" id="IPR026341">
    <property type="entry name" value="T9SS_type_B"/>
</dbReference>
<evidence type="ECO:0000313" key="4">
    <source>
        <dbReference type="Proteomes" id="UP000597338"/>
    </source>
</evidence>
<dbReference type="SUPFAM" id="SSF49373">
    <property type="entry name" value="Invasin/intimin cell-adhesion fragments"/>
    <property type="match status" value="1"/>
</dbReference>
<dbReference type="PROSITE" id="PS50268">
    <property type="entry name" value="CADHERIN_2"/>
    <property type="match status" value="2"/>
</dbReference>
<dbReference type="Pfam" id="PF17963">
    <property type="entry name" value="Big_9"/>
    <property type="match status" value="1"/>
</dbReference>
<keyword evidence="4" id="KW-1185">Reference proteome</keyword>
<name>A0ABQ1MEW4_9SPHI</name>
<organism evidence="3 4">
    <name type="scientific">Parapedobacter defluvii</name>
    <dbReference type="NCBI Taxonomy" id="2045106"/>
    <lineage>
        <taxon>Bacteria</taxon>
        <taxon>Pseudomonadati</taxon>
        <taxon>Bacteroidota</taxon>
        <taxon>Sphingobacteriia</taxon>
        <taxon>Sphingobacteriales</taxon>
        <taxon>Sphingobacteriaceae</taxon>
        <taxon>Parapedobacter</taxon>
    </lineage>
</organism>
<dbReference type="Gene3D" id="2.60.40.10">
    <property type="entry name" value="Immunoglobulins"/>
    <property type="match status" value="1"/>
</dbReference>
<dbReference type="Gene3D" id="2.60.40.3440">
    <property type="match status" value="1"/>
</dbReference>
<dbReference type="NCBIfam" id="TIGR04131">
    <property type="entry name" value="Bac_Flav_CTERM"/>
    <property type="match status" value="1"/>
</dbReference>
<dbReference type="Proteomes" id="UP000597338">
    <property type="component" value="Unassembled WGS sequence"/>
</dbReference>
<feature type="signal peptide" evidence="1">
    <location>
        <begin position="1"/>
        <end position="28"/>
    </location>
</feature>